<accession>A0A6J6F4F9</accession>
<evidence type="ECO:0000259" key="1">
    <source>
        <dbReference type="Pfam" id="PF00582"/>
    </source>
</evidence>
<name>A0A6J6F4F9_9ZZZZ</name>
<dbReference type="CDD" id="cd23659">
    <property type="entry name" value="USP_At3g01520-like"/>
    <property type="match status" value="1"/>
</dbReference>
<dbReference type="PANTHER" id="PTHR46553">
    <property type="entry name" value="ADENINE NUCLEOTIDE ALPHA HYDROLASES-LIKE SUPERFAMILY PROTEIN"/>
    <property type="match status" value="1"/>
</dbReference>
<dbReference type="EMBL" id="CAEZTS010000072">
    <property type="protein sequence ID" value="CAB4579698.1"/>
    <property type="molecule type" value="Genomic_DNA"/>
</dbReference>
<dbReference type="AlphaFoldDB" id="A0A6J6F4F9"/>
<dbReference type="PANTHER" id="PTHR46553:SF3">
    <property type="entry name" value="ADENINE NUCLEOTIDE ALPHA HYDROLASES-LIKE SUPERFAMILY PROTEIN"/>
    <property type="match status" value="1"/>
</dbReference>
<feature type="domain" description="UspA" evidence="1">
    <location>
        <begin position="15"/>
        <end position="158"/>
    </location>
</feature>
<feature type="domain" description="UspA" evidence="1">
    <location>
        <begin position="168"/>
        <end position="311"/>
    </location>
</feature>
<dbReference type="Gene3D" id="3.40.50.620">
    <property type="entry name" value="HUPs"/>
    <property type="match status" value="2"/>
</dbReference>
<reference evidence="2" key="1">
    <citation type="submission" date="2020-05" db="EMBL/GenBank/DDBJ databases">
        <authorList>
            <person name="Chiriac C."/>
            <person name="Salcher M."/>
            <person name="Ghai R."/>
            <person name="Kavagutti S V."/>
        </authorList>
    </citation>
    <scope>NUCLEOTIDE SEQUENCE</scope>
</reference>
<sequence>MDSSTKVSGPIPDAPILVGIDGSANAEAAMWWAVDLAVALHRPLRLLTCYTLPTIVSLGSAAGFASPLLTSDEVHEIDVRNRTAIEDLRSRILLGHPDLVIETYLDQGSPGAALLKASDDASMIVLGTRGAGGTSALLMGSVSYSVAHRATCPVMLVPETAMRVPGGRVVVGIDGSGPAVAAAKWAVELADGLHRSIDLVTAWHYPYSAMAPEGGMLLGPDIDELRLAMLRDARSLVQRVRKELDQVCDHHVTIESEIIEGSAVDALVEAARPQDILVVGSRSHSVLASVMLGSVATGVAHRSHSPVIVVH</sequence>
<dbReference type="SUPFAM" id="SSF52402">
    <property type="entry name" value="Adenine nucleotide alpha hydrolases-like"/>
    <property type="match status" value="2"/>
</dbReference>
<dbReference type="InterPro" id="IPR006016">
    <property type="entry name" value="UspA"/>
</dbReference>
<evidence type="ECO:0000313" key="2">
    <source>
        <dbReference type="EMBL" id="CAB4579698.1"/>
    </source>
</evidence>
<dbReference type="Pfam" id="PF00582">
    <property type="entry name" value="Usp"/>
    <property type="match status" value="2"/>
</dbReference>
<proteinExistence type="predicted"/>
<dbReference type="InterPro" id="IPR014729">
    <property type="entry name" value="Rossmann-like_a/b/a_fold"/>
</dbReference>
<organism evidence="2">
    <name type="scientific">freshwater metagenome</name>
    <dbReference type="NCBI Taxonomy" id="449393"/>
    <lineage>
        <taxon>unclassified sequences</taxon>
        <taxon>metagenomes</taxon>
        <taxon>ecological metagenomes</taxon>
    </lineage>
</organism>
<dbReference type="PRINTS" id="PR01438">
    <property type="entry name" value="UNVRSLSTRESS"/>
</dbReference>
<dbReference type="InterPro" id="IPR006015">
    <property type="entry name" value="Universal_stress_UspA"/>
</dbReference>
<protein>
    <submittedName>
        <fullName evidence="2">Unannotated protein</fullName>
    </submittedName>
</protein>
<gene>
    <name evidence="2" type="ORF">UFOPK1722_00933</name>
</gene>